<dbReference type="InterPro" id="IPR006204">
    <property type="entry name" value="GHMP_kinase_N_dom"/>
</dbReference>
<protein>
    <recommendedName>
        <fullName evidence="1">Pantoate kinase</fullName>
        <shortName evidence="1">PoK</shortName>
        <ecNumber evidence="1">2.7.1.169</ecNumber>
    </recommendedName>
</protein>
<keyword evidence="1" id="KW-0808">Transferase</keyword>
<dbReference type="KEGG" id="mefw:F1737_06130"/>
<dbReference type="InterPro" id="IPR020568">
    <property type="entry name" value="Ribosomal_Su5_D2-typ_SF"/>
</dbReference>
<dbReference type="SUPFAM" id="SSF54211">
    <property type="entry name" value="Ribosomal protein S5 domain 2-like"/>
    <property type="match status" value="1"/>
</dbReference>
<comment type="pathway">
    <text evidence="1">Cofactor biosynthesis; coenzyme A biosynthesis.</text>
</comment>
<dbReference type="InterPro" id="IPR012043">
    <property type="entry name" value="PoK"/>
</dbReference>
<dbReference type="InterPro" id="IPR054946">
    <property type="entry name" value="Panto_kinase"/>
</dbReference>
<name>A0AA97FD34_9EURY</name>
<dbReference type="GO" id="GO:0015937">
    <property type="term" value="P:coenzyme A biosynthetic process"/>
    <property type="evidence" value="ECO:0007669"/>
    <property type="project" value="UniProtKB-UniRule"/>
</dbReference>
<dbReference type="Gene3D" id="3.30.230.10">
    <property type="match status" value="1"/>
</dbReference>
<feature type="domain" description="GHMP kinase N-terminal" evidence="2">
    <location>
        <begin position="77"/>
        <end position="149"/>
    </location>
</feature>
<keyword evidence="1" id="KW-0067">ATP-binding</keyword>
<dbReference type="GO" id="GO:0005524">
    <property type="term" value="F:ATP binding"/>
    <property type="evidence" value="ECO:0007669"/>
    <property type="project" value="UniProtKB-KW"/>
</dbReference>
<evidence type="ECO:0000313" key="4">
    <source>
        <dbReference type="Proteomes" id="UP001301797"/>
    </source>
</evidence>
<dbReference type="EC" id="2.7.1.169" evidence="1"/>
<organism evidence="3 4">
    <name type="scientific">Methanochimaera problematica</name>
    <dbReference type="NCBI Taxonomy" id="2609417"/>
    <lineage>
        <taxon>Archaea</taxon>
        <taxon>Methanobacteriati</taxon>
        <taxon>Methanobacteriota</taxon>
        <taxon>Stenosarchaea group</taxon>
        <taxon>Methanomicrobia</taxon>
        <taxon>Methanomicrobiales</taxon>
        <taxon>Methanomicrobiaceae</taxon>
        <taxon>Methanochimaera</taxon>
    </lineage>
</organism>
<keyword evidence="1" id="KW-0547">Nucleotide-binding</keyword>
<dbReference type="PANTHER" id="PTHR42282">
    <property type="entry name" value="PANTOATE KINASE-RELATED"/>
    <property type="match status" value="1"/>
</dbReference>
<comment type="function">
    <text evidence="1">Phosphorylates (R)-pantoate to form (R)-4-phosphopantoate in the CoA biosynthesis pathway.</text>
</comment>
<dbReference type="EMBL" id="CP043875">
    <property type="protein sequence ID" value="WOF16322.1"/>
    <property type="molecule type" value="Genomic_DNA"/>
</dbReference>
<dbReference type="Proteomes" id="UP001301797">
    <property type="component" value="Chromosome"/>
</dbReference>
<dbReference type="GO" id="GO:0016301">
    <property type="term" value="F:kinase activity"/>
    <property type="evidence" value="ECO:0007669"/>
    <property type="project" value="UniProtKB-UniRule"/>
</dbReference>
<dbReference type="Pfam" id="PF00288">
    <property type="entry name" value="GHMP_kinases_N"/>
    <property type="match status" value="1"/>
</dbReference>
<evidence type="ECO:0000259" key="2">
    <source>
        <dbReference type="Pfam" id="PF00288"/>
    </source>
</evidence>
<dbReference type="AlphaFoldDB" id="A0AA97FD34"/>
<comment type="catalytic activity">
    <reaction evidence="1">
        <text>(R)-pantoate + ATP = (R)-4-phosphopantoate + ADP + H(+)</text>
        <dbReference type="Rhea" id="RHEA:28246"/>
        <dbReference type="ChEBI" id="CHEBI:15378"/>
        <dbReference type="ChEBI" id="CHEBI:15980"/>
        <dbReference type="ChEBI" id="CHEBI:30616"/>
        <dbReference type="ChEBI" id="CHEBI:61294"/>
        <dbReference type="ChEBI" id="CHEBI:456216"/>
        <dbReference type="EC" id="2.7.1.169"/>
    </reaction>
</comment>
<comment type="similarity">
    <text evidence="1">Belongs to the GHMP kinase family. PoK subfamily.</text>
</comment>
<keyword evidence="1 3" id="KW-0418">Kinase</keyword>
<evidence type="ECO:0000256" key="1">
    <source>
        <dbReference type="HAMAP-Rule" id="MF_02223"/>
    </source>
</evidence>
<gene>
    <name evidence="3" type="ORF">F1737_06130</name>
</gene>
<keyword evidence="1" id="KW-0173">Coenzyme A biosynthesis</keyword>
<sequence>MGRTAVAFCPGHISGWFKRADPKNGVKGSVGGGIVVNKGVTSEVRESDAMSVQALKKEADGSISSLFSGSPPIEYAFEKLGILAEVITTTRLPAGSGFGLSAASLLSSLSAANSLFDLGLDNAGIAKIAHESEIKFNSGLGDVAALTGGGYICRQKPGIMGDIIRNYDMNDSISVISFGPLPTESILGNPKAMEKISSAFREVCPKTPAEFFEISREFAENSGLISERIRSVLLKCDQNNIPASMTMLGEGVFAYGKNAERILAGFGEVYNLNMSKYGFETRRND</sequence>
<reference evidence="3 4" key="1">
    <citation type="submission" date="2019-09" db="EMBL/GenBank/DDBJ databases">
        <title>The complete genome of Methanoplanus sp. FWC-SCC4.</title>
        <authorList>
            <person name="Chen S.-C."/>
            <person name="Zhou Y.-Z."/>
            <person name="Lai M.-C."/>
        </authorList>
    </citation>
    <scope>NUCLEOTIDE SEQUENCE [LARGE SCALE GENOMIC DNA]</scope>
    <source>
        <strain evidence="3 4">FWC-SCC4</strain>
    </source>
</reference>
<evidence type="ECO:0000313" key="3">
    <source>
        <dbReference type="EMBL" id="WOF16322.1"/>
    </source>
</evidence>
<dbReference type="HAMAP" id="MF_02223">
    <property type="entry name" value="Pantoate_kinase"/>
    <property type="match status" value="1"/>
</dbReference>
<dbReference type="NCBIfam" id="NF040725">
    <property type="entry name" value="panto_kin_Meth"/>
    <property type="match status" value="1"/>
</dbReference>
<dbReference type="GeneID" id="85229740"/>
<accession>A0AA97FD34</accession>
<keyword evidence="4" id="KW-1185">Reference proteome</keyword>
<dbReference type="InterPro" id="IPR014721">
    <property type="entry name" value="Ribsml_uS5_D2-typ_fold_subgr"/>
</dbReference>
<dbReference type="RefSeq" id="WP_317135734.1">
    <property type="nucleotide sequence ID" value="NZ_CP043875.1"/>
</dbReference>
<dbReference type="PANTHER" id="PTHR42282:SF1">
    <property type="entry name" value="PANTOATE KINASE"/>
    <property type="match status" value="1"/>
</dbReference>
<proteinExistence type="inferred from homology"/>